<evidence type="ECO:0000259" key="11">
    <source>
        <dbReference type="PROSITE" id="PS50059"/>
    </source>
</evidence>
<evidence type="ECO:0000256" key="5">
    <source>
        <dbReference type="ARBA" id="ARBA00023110"/>
    </source>
</evidence>
<dbReference type="Pfam" id="PF00254">
    <property type="entry name" value="FKBP_C"/>
    <property type="match status" value="1"/>
</dbReference>
<dbReference type="KEGG" id="nva:G3M78_08370"/>
<keyword evidence="6" id="KW-0143">Chaperone</keyword>
<gene>
    <name evidence="12" type="ORF">G3M78_08370</name>
</gene>
<feature type="domain" description="PPIase FKBP-type" evidence="11">
    <location>
        <begin position="5"/>
        <end position="69"/>
    </location>
</feature>
<dbReference type="Proteomes" id="UP000594464">
    <property type="component" value="Chromosome"/>
</dbReference>
<accession>A0A7T0C2L2</accession>
<evidence type="ECO:0000313" key="13">
    <source>
        <dbReference type="Proteomes" id="UP000594464"/>
    </source>
</evidence>
<evidence type="ECO:0000256" key="8">
    <source>
        <dbReference type="ARBA" id="ARBA00037071"/>
    </source>
</evidence>
<evidence type="ECO:0000256" key="1">
    <source>
        <dbReference type="ARBA" id="ARBA00000971"/>
    </source>
</evidence>
<evidence type="ECO:0000256" key="10">
    <source>
        <dbReference type="RuleBase" id="RU003915"/>
    </source>
</evidence>
<dbReference type="InterPro" id="IPR001179">
    <property type="entry name" value="PPIase_FKBP_dom"/>
</dbReference>
<dbReference type="PROSITE" id="PS50059">
    <property type="entry name" value="FKBP_PPIASE"/>
    <property type="match status" value="1"/>
</dbReference>
<dbReference type="Gene3D" id="3.10.50.40">
    <property type="match status" value="1"/>
</dbReference>
<organism evidence="12 13">
    <name type="scientific">Candidatus Nitrohelix vancouverensis</name>
    <dbReference type="NCBI Taxonomy" id="2705534"/>
    <lineage>
        <taxon>Bacteria</taxon>
        <taxon>Pseudomonadati</taxon>
        <taxon>Nitrospinota/Tectimicrobiota group</taxon>
        <taxon>Nitrospinota</taxon>
        <taxon>Nitrospinia</taxon>
        <taxon>Nitrospinales</taxon>
        <taxon>Nitrospinaceae</taxon>
        <taxon>Candidatus Nitrohelix</taxon>
    </lineage>
</organism>
<evidence type="ECO:0000256" key="3">
    <source>
        <dbReference type="ARBA" id="ARBA00006577"/>
    </source>
</evidence>
<evidence type="ECO:0000256" key="9">
    <source>
        <dbReference type="PROSITE-ProRule" id="PRU00277"/>
    </source>
</evidence>
<sequence length="158" mass="17396">MIKKNDVVTMSYTLKDSEGTELGRTETEEPLNYLHGAGNIVPGLEEAIEGLGVGDKKEVTVSPEKGYGEPIPELKLQIARTNFPKDVDIKPNMQFSADLDGREHVFNVESIEGDQVNVNGNHPLAGETLHFNVEILGVRDATQEELEHGHVHDGHSHH</sequence>
<dbReference type="InterPro" id="IPR046357">
    <property type="entry name" value="PPIase_dom_sf"/>
</dbReference>
<name>A0A7T0C2L2_9BACT</name>
<dbReference type="AlphaFoldDB" id="A0A7T0C2L2"/>
<comment type="function">
    <text evidence="8">Also involved in hydrogenase metallocenter assembly, probably by participating in the nickel insertion step. This function in hydrogenase biosynthesis requires chaperone activity and the presence of the metal-binding domain, but not PPIase activity.</text>
</comment>
<keyword evidence="7 9" id="KW-0413">Isomerase</keyword>
<protein>
    <recommendedName>
        <fullName evidence="10">Peptidyl-prolyl cis-trans isomerase</fullName>
        <ecNumber evidence="10">5.2.1.8</ecNumber>
    </recommendedName>
</protein>
<evidence type="ECO:0000256" key="4">
    <source>
        <dbReference type="ARBA" id="ARBA00022490"/>
    </source>
</evidence>
<dbReference type="SUPFAM" id="SSF54534">
    <property type="entry name" value="FKBP-like"/>
    <property type="match status" value="1"/>
</dbReference>
<dbReference type="PANTHER" id="PTHR47861:SF3">
    <property type="entry name" value="FKBP-TYPE PEPTIDYL-PROLYL CIS-TRANS ISOMERASE SLYD"/>
    <property type="match status" value="1"/>
</dbReference>
<comment type="subcellular location">
    <subcellularLocation>
        <location evidence="2">Cytoplasm</location>
    </subcellularLocation>
</comment>
<dbReference type="GO" id="GO:0005737">
    <property type="term" value="C:cytoplasm"/>
    <property type="evidence" value="ECO:0007669"/>
    <property type="project" value="UniProtKB-SubCell"/>
</dbReference>
<evidence type="ECO:0000256" key="7">
    <source>
        <dbReference type="ARBA" id="ARBA00023235"/>
    </source>
</evidence>
<dbReference type="GO" id="GO:0042026">
    <property type="term" value="P:protein refolding"/>
    <property type="evidence" value="ECO:0007669"/>
    <property type="project" value="UniProtKB-ARBA"/>
</dbReference>
<dbReference type="PANTHER" id="PTHR47861">
    <property type="entry name" value="FKBP-TYPE PEPTIDYL-PROLYL CIS-TRANS ISOMERASE SLYD"/>
    <property type="match status" value="1"/>
</dbReference>
<keyword evidence="5 9" id="KW-0697">Rotamase</keyword>
<dbReference type="GO" id="GO:0003755">
    <property type="term" value="F:peptidyl-prolyl cis-trans isomerase activity"/>
    <property type="evidence" value="ECO:0007669"/>
    <property type="project" value="UniProtKB-UniRule"/>
</dbReference>
<comment type="similarity">
    <text evidence="3 10">Belongs to the FKBP-type PPIase family.</text>
</comment>
<evidence type="ECO:0000256" key="2">
    <source>
        <dbReference type="ARBA" id="ARBA00004496"/>
    </source>
</evidence>
<evidence type="ECO:0000313" key="12">
    <source>
        <dbReference type="EMBL" id="QPJ65402.1"/>
    </source>
</evidence>
<dbReference type="EMBL" id="CP048620">
    <property type="protein sequence ID" value="QPJ65402.1"/>
    <property type="molecule type" value="Genomic_DNA"/>
</dbReference>
<keyword evidence="4" id="KW-0963">Cytoplasm</keyword>
<dbReference type="EC" id="5.2.1.8" evidence="10"/>
<comment type="catalytic activity">
    <reaction evidence="1 9 10">
        <text>[protein]-peptidylproline (omega=180) = [protein]-peptidylproline (omega=0)</text>
        <dbReference type="Rhea" id="RHEA:16237"/>
        <dbReference type="Rhea" id="RHEA-COMP:10747"/>
        <dbReference type="Rhea" id="RHEA-COMP:10748"/>
        <dbReference type="ChEBI" id="CHEBI:83833"/>
        <dbReference type="ChEBI" id="CHEBI:83834"/>
        <dbReference type="EC" id="5.2.1.8"/>
    </reaction>
</comment>
<reference evidence="13" key="1">
    <citation type="submission" date="2020-02" db="EMBL/GenBank/DDBJ databases">
        <title>Genomic and physiological characterization of two novel Nitrospinaceae genera.</title>
        <authorList>
            <person name="Mueller A.J."/>
            <person name="Jung M.-Y."/>
            <person name="Strachan C.R."/>
            <person name="Herbold C.W."/>
            <person name="Kirkegaard R.H."/>
            <person name="Daims H."/>
        </authorList>
    </citation>
    <scope>NUCLEOTIDE SEQUENCE [LARGE SCALE GENOMIC DNA]</scope>
</reference>
<evidence type="ECO:0000256" key="6">
    <source>
        <dbReference type="ARBA" id="ARBA00023186"/>
    </source>
</evidence>
<proteinExistence type="inferred from homology"/>